<dbReference type="EMBL" id="CP038462">
    <property type="protein sequence ID" value="QCC76451.1"/>
    <property type="molecule type" value="Genomic_DNA"/>
</dbReference>
<dbReference type="AlphaFoldDB" id="A0A4P7UA20"/>
<evidence type="ECO:0000313" key="2">
    <source>
        <dbReference type="EMBL" id="QCC76451.1"/>
    </source>
</evidence>
<evidence type="ECO:0000313" key="1">
    <source>
        <dbReference type="EMBL" id="GGD06636.1"/>
    </source>
</evidence>
<reference evidence="1" key="2">
    <citation type="journal article" date="2014" name="Int. J. Syst. Evol. Microbiol.">
        <title>Complete genome of a new Firmicutes species belonging to the dominant human colonic microbiota ('Ruminococcus bicirculans') reveals two chromosomes and a selective capacity to utilize plant glucans.</title>
        <authorList>
            <consortium name="NISC Comparative Sequencing Program"/>
            <person name="Wegmann U."/>
            <person name="Louis P."/>
            <person name="Goesmann A."/>
            <person name="Henrissat B."/>
            <person name="Duncan S.H."/>
            <person name="Flint H.J."/>
        </authorList>
    </citation>
    <scope>NUCLEOTIDE SEQUENCE</scope>
    <source>
        <strain evidence="1">CCM 7403</strain>
    </source>
</reference>
<proteinExistence type="predicted"/>
<evidence type="ECO:0008006" key="5">
    <source>
        <dbReference type="Google" id="ProtNLM"/>
    </source>
</evidence>
<gene>
    <name evidence="2" type="ORF">E2C04_03075</name>
    <name evidence="1" type="ORF">GCM10007231_01700</name>
</gene>
<dbReference type="OrthoDB" id="5182823at2"/>
<dbReference type="Proteomes" id="UP000297025">
    <property type="component" value="Chromosome"/>
</dbReference>
<accession>A0A4P7UA20</accession>
<reference evidence="2 3" key="1">
    <citation type="journal article" date="2008" name="Int. J. Syst. Evol. Microbiol.">
        <title>Nocardioides daphniae sp. nov., isolated from Daphnia cucullata (Crustacea: Cladocera).</title>
        <authorList>
            <person name="Toth E.M."/>
            <person name="Keki Z."/>
            <person name="Homonnay Z.G."/>
            <person name="Borsodi A.K."/>
            <person name="Marialigeti K."/>
            <person name="Schumann P."/>
        </authorList>
    </citation>
    <scope>NUCLEOTIDE SEQUENCE [LARGE SCALE GENOMIC DNA]</scope>
    <source>
        <strain evidence="2 3">JCM 16608</strain>
    </source>
</reference>
<reference evidence="1" key="5">
    <citation type="submission" date="2024-05" db="EMBL/GenBank/DDBJ databases">
        <authorList>
            <person name="Sun Q."/>
            <person name="Sedlacek I."/>
        </authorList>
    </citation>
    <scope>NUCLEOTIDE SEQUENCE</scope>
    <source>
        <strain evidence="1">CCM 7403</strain>
    </source>
</reference>
<sequence length="158" mass="17186">MSDPSPIDPTDTDYADRVGREFPGGEYTLAPWRTWLVADTLLDDPWDEVPHPVLAWMAGVAGSGLTWDDLFAWFDASAEDGPMFGEHETTLHRPLEGGATYKVSGRIVSVERKVGRRAGAMDVVGYELDLHLPGAGGNGGGEHVARCYNSIVFPRRSA</sequence>
<reference evidence="4" key="3">
    <citation type="journal article" date="2019" name="Int. J. Syst. Evol. Microbiol.">
        <title>The Global Catalogue of Microorganisms (GCM) 10K type strain sequencing project: providing services to taxonomists for standard genome sequencing and annotation.</title>
        <authorList>
            <consortium name="The Broad Institute Genomics Platform"/>
            <consortium name="The Broad Institute Genome Sequencing Center for Infectious Disease"/>
            <person name="Wu L."/>
            <person name="Ma J."/>
        </authorList>
    </citation>
    <scope>NUCLEOTIDE SEQUENCE [LARGE SCALE GENOMIC DNA]</scope>
    <source>
        <strain evidence="4">CCM 7403</strain>
    </source>
</reference>
<keyword evidence="4" id="KW-1185">Reference proteome</keyword>
<organism evidence="2 3">
    <name type="scientific">Nocardioides daphniae</name>
    <dbReference type="NCBI Taxonomy" id="402297"/>
    <lineage>
        <taxon>Bacteria</taxon>
        <taxon>Bacillati</taxon>
        <taxon>Actinomycetota</taxon>
        <taxon>Actinomycetes</taxon>
        <taxon>Propionibacteriales</taxon>
        <taxon>Nocardioidaceae</taxon>
        <taxon>Nocardioides</taxon>
    </lineage>
</organism>
<evidence type="ECO:0000313" key="4">
    <source>
        <dbReference type="Proteomes" id="UP000630594"/>
    </source>
</evidence>
<dbReference type="RefSeq" id="WP_135831500.1">
    <property type="nucleotide sequence ID" value="NZ_BMCK01000001.1"/>
</dbReference>
<reference evidence="2" key="4">
    <citation type="submission" date="2019-03" db="EMBL/GenBank/DDBJ databases">
        <authorList>
            <person name="Huang Y."/>
        </authorList>
    </citation>
    <scope>NUCLEOTIDE SEQUENCE</scope>
    <source>
        <strain evidence="2">JCM 16608</strain>
    </source>
</reference>
<protein>
    <recommendedName>
        <fullName evidence="5">N-terminal of MaoC-like dehydratase domain-containing protein</fullName>
    </recommendedName>
</protein>
<dbReference type="KEGG" id="ndp:E2C04_03075"/>
<dbReference type="EMBL" id="BMCK01000001">
    <property type="protein sequence ID" value="GGD06636.1"/>
    <property type="molecule type" value="Genomic_DNA"/>
</dbReference>
<dbReference type="Proteomes" id="UP000630594">
    <property type="component" value="Unassembled WGS sequence"/>
</dbReference>
<evidence type="ECO:0000313" key="3">
    <source>
        <dbReference type="Proteomes" id="UP000297025"/>
    </source>
</evidence>
<name>A0A4P7UA20_9ACTN</name>